<dbReference type="RefSeq" id="WP_041668178.1">
    <property type="nucleotide sequence ID" value="NZ_CATWFT010000005.1"/>
</dbReference>
<name>A0A2P4RL94_RALPI</name>
<protein>
    <submittedName>
        <fullName evidence="1">Uncharacterized protein</fullName>
    </submittedName>
</protein>
<organism evidence="1 2">
    <name type="scientific">Ralstonia pickettii</name>
    <name type="common">Burkholderia pickettii</name>
    <dbReference type="NCBI Taxonomy" id="329"/>
    <lineage>
        <taxon>Bacteria</taxon>
        <taxon>Pseudomonadati</taxon>
        <taxon>Pseudomonadota</taxon>
        <taxon>Betaproteobacteria</taxon>
        <taxon>Burkholderiales</taxon>
        <taxon>Burkholderiaceae</taxon>
        <taxon>Ralstonia</taxon>
    </lineage>
</organism>
<sequence>MPDGFRPARTQHAGECAHHVALGRGTGEGEGEGDALVLLCGDSQPRDLDTLDMETLLALQLITLERLSPGVSAPRVTLQGHALLKSVGVLRARKGVLAAVA</sequence>
<comment type="caution">
    <text evidence="1">The sequence shown here is derived from an EMBL/GenBank/DDBJ whole genome shotgun (WGS) entry which is preliminary data.</text>
</comment>
<dbReference type="EMBL" id="QGBI01000008">
    <property type="protein sequence ID" value="MBX3890325.1"/>
    <property type="molecule type" value="Genomic_DNA"/>
</dbReference>
<proteinExistence type="predicted"/>
<accession>A0A2P4RL94</accession>
<gene>
    <name evidence="1" type="ORF">DEE74_10655</name>
</gene>
<dbReference type="AlphaFoldDB" id="A0A2P4RL94"/>
<evidence type="ECO:0000313" key="2">
    <source>
        <dbReference type="Proteomes" id="UP001199322"/>
    </source>
</evidence>
<evidence type="ECO:0000313" key="1">
    <source>
        <dbReference type="EMBL" id="MBX3890325.1"/>
    </source>
</evidence>
<dbReference type="Proteomes" id="UP001199322">
    <property type="component" value="Unassembled WGS sequence"/>
</dbReference>
<reference evidence="1" key="1">
    <citation type="submission" date="2018-06" db="EMBL/GenBank/DDBJ databases">
        <authorList>
            <person name="O'Rourke A."/>
        </authorList>
    </citation>
    <scope>NUCLEOTIDE SEQUENCE</scope>
    <source>
        <strain evidence="1">132550021-3</strain>
    </source>
</reference>